<feature type="transmembrane region" description="Helical" evidence="1">
    <location>
        <begin position="161"/>
        <end position="181"/>
    </location>
</feature>
<proteinExistence type="predicted"/>
<keyword evidence="1" id="KW-1133">Transmembrane helix</keyword>
<protein>
    <recommendedName>
        <fullName evidence="2">Cytochrome c-type biogenesis protein CcmF C-terminal domain-containing protein</fullName>
    </recommendedName>
</protein>
<dbReference type="Pfam" id="PF16327">
    <property type="entry name" value="CcmF_C"/>
    <property type="match status" value="1"/>
</dbReference>
<organism evidence="3">
    <name type="scientific">marine sediment metagenome</name>
    <dbReference type="NCBI Taxonomy" id="412755"/>
    <lineage>
        <taxon>unclassified sequences</taxon>
        <taxon>metagenomes</taxon>
        <taxon>ecological metagenomes</taxon>
    </lineage>
</organism>
<name>X1DTJ6_9ZZZZ</name>
<dbReference type="EMBL" id="BART01029569">
    <property type="protein sequence ID" value="GAH08304.1"/>
    <property type="molecule type" value="Genomic_DNA"/>
</dbReference>
<reference evidence="3" key="1">
    <citation type="journal article" date="2014" name="Front. Microbiol.">
        <title>High frequency of phylogenetically diverse reductive dehalogenase-homologous genes in deep subseafloor sedimentary metagenomes.</title>
        <authorList>
            <person name="Kawai M."/>
            <person name="Futagami T."/>
            <person name="Toyoda A."/>
            <person name="Takaki Y."/>
            <person name="Nishi S."/>
            <person name="Hori S."/>
            <person name="Arai W."/>
            <person name="Tsubouchi T."/>
            <person name="Morono Y."/>
            <person name="Uchiyama I."/>
            <person name="Ito T."/>
            <person name="Fujiyama A."/>
            <person name="Inagaki F."/>
            <person name="Takami H."/>
        </authorList>
    </citation>
    <scope>NUCLEOTIDE SEQUENCE</scope>
    <source>
        <strain evidence="3">Expedition CK06-06</strain>
    </source>
</reference>
<dbReference type="InterPro" id="IPR032523">
    <property type="entry name" value="CcmF_C"/>
</dbReference>
<accession>X1DTJ6</accession>
<feature type="domain" description="Cytochrome c-type biogenesis protein CcmF C-terminal" evidence="2">
    <location>
        <begin position="7"/>
        <end position="180"/>
    </location>
</feature>
<evidence type="ECO:0000313" key="3">
    <source>
        <dbReference type="EMBL" id="GAH08304.1"/>
    </source>
</evidence>
<evidence type="ECO:0000256" key="1">
    <source>
        <dbReference type="SAM" id="Phobius"/>
    </source>
</evidence>
<sequence>MMEFWRAMYARVRTKEESPFRALAALIARNRRRYGGYIIHLGILVMAFGIISTELYQQETQLRLLRGQSVELGDYSMTFAGIERYPGADDLVITEATVDVFKDGKQVTTLSPRTELYTRTGQPMTIPAVRSTVGEDFYVLLVNWEGTSNDAATFRLYVNPLINWVWTGAIIFILGTLVAAWSDPADEKVAVAERAKHRTPVSAVAGD</sequence>
<gene>
    <name evidence="3" type="ORF">S01H4_51845</name>
</gene>
<feature type="transmembrane region" description="Helical" evidence="1">
    <location>
        <begin position="37"/>
        <end position="56"/>
    </location>
</feature>
<keyword evidence="1" id="KW-0472">Membrane</keyword>
<keyword evidence="1" id="KW-0812">Transmembrane</keyword>
<evidence type="ECO:0000259" key="2">
    <source>
        <dbReference type="Pfam" id="PF16327"/>
    </source>
</evidence>
<dbReference type="AlphaFoldDB" id="X1DTJ6"/>
<comment type="caution">
    <text evidence="3">The sequence shown here is derived from an EMBL/GenBank/DDBJ whole genome shotgun (WGS) entry which is preliminary data.</text>
</comment>